<gene>
    <name evidence="3" type="ORF">RRG08_016420</name>
</gene>
<dbReference type="AlphaFoldDB" id="A0AAE0Y8R8"/>
<evidence type="ECO:0000259" key="2">
    <source>
        <dbReference type="Pfam" id="PF13843"/>
    </source>
</evidence>
<evidence type="ECO:0000256" key="1">
    <source>
        <dbReference type="SAM" id="MobiDB-lite"/>
    </source>
</evidence>
<feature type="compositionally biased region" description="Polar residues" evidence="1">
    <location>
        <begin position="59"/>
        <end position="76"/>
    </location>
</feature>
<reference evidence="3" key="1">
    <citation type="journal article" date="2023" name="G3 (Bethesda)">
        <title>A reference genome for the long-term kleptoplast-retaining sea slug Elysia crispata morphotype clarki.</title>
        <authorList>
            <person name="Eastman K.E."/>
            <person name="Pendleton A.L."/>
            <person name="Shaikh M.A."/>
            <person name="Suttiyut T."/>
            <person name="Ogas R."/>
            <person name="Tomko P."/>
            <person name="Gavelis G."/>
            <person name="Widhalm J.R."/>
            <person name="Wisecaver J.H."/>
        </authorList>
    </citation>
    <scope>NUCLEOTIDE SEQUENCE</scope>
    <source>
        <strain evidence="3">ECLA1</strain>
    </source>
</reference>
<accession>A0AAE0Y8R8</accession>
<dbReference type="Pfam" id="PF13843">
    <property type="entry name" value="DDE_Tnp_1_7"/>
    <property type="match status" value="1"/>
</dbReference>
<dbReference type="InterPro" id="IPR029526">
    <property type="entry name" value="PGBD"/>
</dbReference>
<keyword evidence="4" id="KW-1185">Reference proteome</keyword>
<sequence>MDNTHRRFARLYNSDEAQIILEDLPPDLSQEEDDSDREHPLYEPELEMNLAERRGNLANNNVCHTSEGPTNSSPQPTRKWKKKEKLNTSAPFQNAEGPRLCEFENCRQPVDFFLKYWDGDIEENILRETNQYQIQKGRTGQPIILEELRGFLAVNMVMGYHVLPSYRHYWSNQPDLGVPLLASVMTKKQICAHPRQLSQLSY</sequence>
<dbReference type="PANTHER" id="PTHR46599:SF3">
    <property type="entry name" value="PIGGYBAC TRANSPOSABLE ELEMENT-DERIVED PROTEIN 4"/>
    <property type="match status" value="1"/>
</dbReference>
<protein>
    <recommendedName>
        <fullName evidence="2">PiggyBac transposable element-derived protein domain-containing protein</fullName>
    </recommendedName>
</protein>
<dbReference type="PANTHER" id="PTHR46599">
    <property type="entry name" value="PIGGYBAC TRANSPOSABLE ELEMENT-DERIVED PROTEIN 4"/>
    <property type="match status" value="1"/>
</dbReference>
<name>A0AAE0Y8R8_9GAST</name>
<evidence type="ECO:0000313" key="3">
    <source>
        <dbReference type="EMBL" id="KAK3737114.1"/>
    </source>
</evidence>
<feature type="region of interest" description="Disordered" evidence="1">
    <location>
        <begin position="59"/>
        <end position="84"/>
    </location>
</feature>
<proteinExistence type="predicted"/>
<organism evidence="3 4">
    <name type="scientific">Elysia crispata</name>
    <name type="common">lettuce slug</name>
    <dbReference type="NCBI Taxonomy" id="231223"/>
    <lineage>
        <taxon>Eukaryota</taxon>
        <taxon>Metazoa</taxon>
        <taxon>Spiralia</taxon>
        <taxon>Lophotrochozoa</taxon>
        <taxon>Mollusca</taxon>
        <taxon>Gastropoda</taxon>
        <taxon>Heterobranchia</taxon>
        <taxon>Euthyneura</taxon>
        <taxon>Panpulmonata</taxon>
        <taxon>Sacoglossa</taxon>
        <taxon>Placobranchoidea</taxon>
        <taxon>Plakobranchidae</taxon>
        <taxon>Elysia</taxon>
    </lineage>
</organism>
<dbReference type="Proteomes" id="UP001283361">
    <property type="component" value="Unassembled WGS sequence"/>
</dbReference>
<feature type="domain" description="PiggyBac transposable element-derived protein" evidence="2">
    <location>
        <begin position="109"/>
        <end position="188"/>
    </location>
</feature>
<evidence type="ECO:0000313" key="4">
    <source>
        <dbReference type="Proteomes" id="UP001283361"/>
    </source>
</evidence>
<comment type="caution">
    <text evidence="3">The sequence shown here is derived from an EMBL/GenBank/DDBJ whole genome shotgun (WGS) entry which is preliminary data.</text>
</comment>
<dbReference type="EMBL" id="JAWDGP010006665">
    <property type="protein sequence ID" value="KAK3737114.1"/>
    <property type="molecule type" value="Genomic_DNA"/>
</dbReference>